<gene>
    <name evidence="2" type="ORF">C8J55DRAFT_541615</name>
</gene>
<comment type="caution">
    <text evidence="2">The sequence shown here is derived from an EMBL/GenBank/DDBJ whole genome shotgun (WGS) entry which is preliminary data.</text>
</comment>
<accession>A0A9W9ALX1</accession>
<dbReference type="PANTHER" id="PTHR19346">
    <property type="entry name" value="SUGAR PHOSPHATE TRANSPORTER DOMAIN-CONTAINING PROTEIN"/>
    <property type="match status" value="1"/>
</dbReference>
<reference evidence="2" key="2">
    <citation type="journal article" date="2023" name="Proc. Natl. Acad. Sci. U.S.A.">
        <title>A global phylogenomic analysis of the shiitake genus Lentinula.</title>
        <authorList>
            <person name="Sierra-Patev S."/>
            <person name="Min B."/>
            <person name="Naranjo-Ortiz M."/>
            <person name="Looney B."/>
            <person name="Konkel Z."/>
            <person name="Slot J.C."/>
            <person name="Sakamoto Y."/>
            <person name="Steenwyk J.L."/>
            <person name="Rokas A."/>
            <person name="Carro J."/>
            <person name="Camarero S."/>
            <person name="Ferreira P."/>
            <person name="Molpeceres G."/>
            <person name="Ruiz-Duenas F.J."/>
            <person name="Serrano A."/>
            <person name="Henrissat B."/>
            <person name="Drula E."/>
            <person name="Hughes K.W."/>
            <person name="Mata J.L."/>
            <person name="Ishikawa N.K."/>
            <person name="Vargas-Isla R."/>
            <person name="Ushijima S."/>
            <person name="Smith C.A."/>
            <person name="Donoghue J."/>
            <person name="Ahrendt S."/>
            <person name="Andreopoulos W."/>
            <person name="He G."/>
            <person name="LaButti K."/>
            <person name="Lipzen A."/>
            <person name="Ng V."/>
            <person name="Riley R."/>
            <person name="Sandor L."/>
            <person name="Barry K."/>
            <person name="Martinez A.T."/>
            <person name="Xiao Y."/>
            <person name="Gibbons J.G."/>
            <person name="Terashima K."/>
            <person name="Grigoriev I.V."/>
            <person name="Hibbett D."/>
        </authorList>
    </citation>
    <scope>NUCLEOTIDE SEQUENCE</scope>
    <source>
        <strain evidence="2">Sp2 HRB7682 ss15</strain>
    </source>
</reference>
<organism evidence="2 3">
    <name type="scientific">Lentinula lateritia</name>
    <dbReference type="NCBI Taxonomy" id="40482"/>
    <lineage>
        <taxon>Eukaryota</taxon>
        <taxon>Fungi</taxon>
        <taxon>Dikarya</taxon>
        <taxon>Basidiomycota</taxon>
        <taxon>Agaricomycotina</taxon>
        <taxon>Agaricomycetes</taxon>
        <taxon>Agaricomycetidae</taxon>
        <taxon>Agaricales</taxon>
        <taxon>Marasmiineae</taxon>
        <taxon>Omphalotaceae</taxon>
        <taxon>Lentinula</taxon>
    </lineage>
</organism>
<keyword evidence="1" id="KW-1133">Transmembrane helix</keyword>
<dbReference type="AlphaFoldDB" id="A0A9W9ALX1"/>
<feature type="transmembrane region" description="Helical" evidence="1">
    <location>
        <begin position="55"/>
        <end position="77"/>
    </location>
</feature>
<feature type="transmembrane region" description="Helical" evidence="1">
    <location>
        <begin position="89"/>
        <end position="110"/>
    </location>
</feature>
<evidence type="ECO:0008006" key="4">
    <source>
        <dbReference type="Google" id="ProtNLM"/>
    </source>
</evidence>
<dbReference type="EMBL" id="JANVFS010000011">
    <property type="protein sequence ID" value="KAJ4484731.1"/>
    <property type="molecule type" value="Genomic_DNA"/>
</dbReference>
<name>A0A9W9ALX1_9AGAR</name>
<feature type="transmembrane region" description="Helical" evidence="1">
    <location>
        <begin position="422"/>
        <end position="443"/>
    </location>
</feature>
<dbReference type="InterPro" id="IPR026505">
    <property type="entry name" value="Solute_c_fam_35_mem_F3/F4"/>
</dbReference>
<keyword evidence="1" id="KW-0472">Membrane</keyword>
<evidence type="ECO:0000256" key="1">
    <source>
        <dbReference type="SAM" id="Phobius"/>
    </source>
</evidence>
<dbReference type="PANTHER" id="PTHR19346:SF4">
    <property type="entry name" value="SUGAR PHOSPHATE TRANSPORTER DOMAIN-CONTAINING PROTEIN"/>
    <property type="match status" value="1"/>
</dbReference>
<reference evidence="2" key="1">
    <citation type="submission" date="2022-08" db="EMBL/GenBank/DDBJ databases">
        <authorList>
            <consortium name="DOE Joint Genome Institute"/>
            <person name="Min B."/>
            <person name="Riley R."/>
            <person name="Sierra-Patev S."/>
            <person name="Naranjo-Ortiz M."/>
            <person name="Looney B."/>
            <person name="Konkel Z."/>
            <person name="Slot J.C."/>
            <person name="Sakamoto Y."/>
            <person name="Steenwyk J.L."/>
            <person name="Rokas A."/>
            <person name="Carro J."/>
            <person name="Camarero S."/>
            <person name="Ferreira P."/>
            <person name="Molpeceres G."/>
            <person name="Ruiz-Duenas F.J."/>
            <person name="Serrano A."/>
            <person name="Henrissat B."/>
            <person name="Drula E."/>
            <person name="Hughes K.W."/>
            <person name="Mata J.L."/>
            <person name="Ishikawa N.K."/>
            <person name="Vargas-Isla R."/>
            <person name="Ushijima S."/>
            <person name="Smith C.A."/>
            <person name="Ahrendt S."/>
            <person name="Andreopoulos W."/>
            <person name="He G."/>
            <person name="Labutti K."/>
            <person name="Lipzen A."/>
            <person name="Ng V."/>
            <person name="Sandor L."/>
            <person name="Barry K."/>
            <person name="Martinez A.T."/>
            <person name="Xiao Y."/>
            <person name="Gibbons J.G."/>
            <person name="Terashima K."/>
            <person name="Hibbett D.S."/>
            <person name="Grigoriev I.V."/>
        </authorList>
    </citation>
    <scope>NUCLEOTIDE SEQUENCE</scope>
    <source>
        <strain evidence="2">Sp2 HRB7682 ss15</strain>
    </source>
</reference>
<feature type="transmembrane region" description="Helical" evidence="1">
    <location>
        <begin position="367"/>
        <end position="391"/>
    </location>
</feature>
<feature type="transmembrane region" description="Helical" evidence="1">
    <location>
        <begin position="398"/>
        <end position="416"/>
    </location>
</feature>
<keyword evidence="1" id="KW-0812">Transmembrane</keyword>
<feature type="transmembrane region" description="Helical" evidence="1">
    <location>
        <begin position="150"/>
        <end position="170"/>
    </location>
</feature>
<evidence type="ECO:0000313" key="3">
    <source>
        <dbReference type="Proteomes" id="UP001150238"/>
    </source>
</evidence>
<feature type="transmembrane region" description="Helical" evidence="1">
    <location>
        <begin position="182"/>
        <end position="201"/>
    </location>
</feature>
<evidence type="ECO:0000313" key="2">
    <source>
        <dbReference type="EMBL" id="KAJ4484731.1"/>
    </source>
</evidence>
<feature type="transmembrane region" description="Helical" evidence="1">
    <location>
        <begin position="246"/>
        <end position="265"/>
    </location>
</feature>
<proteinExistence type="predicted"/>
<feature type="transmembrane region" description="Helical" evidence="1">
    <location>
        <begin position="208"/>
        <end position="226"/>
    </location>
</feature>
<protein>
    <recommendedName>
        <fullName evidence="4">EamA domain-containing protein</fullName>
    </recommendedName>
</protein>
<dbReference type="Proteomes" id="UP001150238">
    <property type="component" value="Unassembled WGS sequence"/>
</dbReference>
<sequence>MYVVPDGIAAAYWRPIELETFGMMMTEDGKGAIACNLNLGSHSDGLKASSRDDKLAIFVFTVTLFAFVVESQLTQYIQTTLNYRHPFFLFWIVHSSFVISLPCHLLYLVLATPHSFSALWKGLVFANSQHLNGTEHCSSINSTTFPVNKFTYLMLTLTAAITMPALLWFAAIEMASVTDVTAIWNTNAFFAYVFSVKIFGLKWESRKLGAVVLATLGVLAVVYGGSTVSSPSDTVEEAVLSFPKSTGPLVGDILTLIASVGYAGYQVYYKKHVSPSFVPEFAEDYRPLSAAEGDPESDMLHATSHLNESEQSVDVIETVYPPPFGLYSNFWTSAIGACTFAVLWIPLPILHWLGIETFSLPENLTTVGAIAGIALTGSLFNAGFMITLALWGPIITSVGGLLTIVLVFFSDIILGATESLTIWGVAGSATIVVAFGVLAYDMFQQR</sequence>
<feature type="transmembrane region" description="Helical" evidence="1">
    <location>
        <begin position="330"/>
        <end position="355"/>
    </location>
</feature>